<dbReference type="EMBL" id="CP030850">
    <property type="protein sequence ID" value="AXE21168.1"/>
    <property type="molecule type" value="Genomic_DNA"/>
</dbReference>
<reference evidence="1 2" key="1">
    <citation type="submission" date="2018-07" db="EMBL/GenBank/DDBJ databases">
        <title>Genome sequencing of Runella.</title>
        <authorList>
            <person name="Baek M.-G."/>
            <person name="Yi H."/>
        </authorList>
    </citation>
    <scope>NUCLEOTIDE SEQUENCE [LARGE SCALE GENOMIC DNA]</scope>
    <source>
        <strain evidence="1 2">HYN0085</strain>
    </source>
</reference>
<evidence type="ECO:0000313" key="1">
    <source>
        <dbReference type="EMBL" id="AXE21168.1"/>
    </source>
</evidence>
<organism evidence="1 2">
    <name type="scientific">Runella rosea</name>
    <dbReference type="NCBI Taxonomy" id="2259595"/>
    <lineage>
        <taxon>Bacteria</taxon>
        <taxon>Pseudomonadati</taxon>
        <taxon>Bacteroidota</taxon>
        <taxon>Cytophagia</taxon>
        <taxon>Cytophagales</taxon>
        <taxon>Spirosomataceae</taxon>
        <taxon>Runella</taxon>
    </lineage>
</organism>
<gene>
    <name evidence="1" type="ORF">DR864_27240</name>
</gene>
<keyword evidence="2" id="KW-1185">Reference proteome</keyword>
<dbReference type="OrthoDB" id="1287238at2"/>
<dbReference type="KEGG" id="run:DR864_27240"/>
<dbReference type="AlphaFoldDB" id="A0A344TR97"/>
<name>A0A344TR97_9BACT</name>
<proteinExistence type="predicted"/>
<evidence type="ECO:0000313" key="2">
    <source>
        <dbReference type="Proteomes" id="UP000251993"/>
    </source>
</evidence>
<dbReference type="Proteomes" id="UP000251993">
    <property type="component" value="Chromosome"/>
</dbReference>
<dbReference type="RefSeq" id="WP_114069929.1">
    <property type="nucleotide sequence ID" value="NZ_CP030850.1"/>
</dbReference>
<protein>
    <submittedName>
        <fullName evidence="1">Uncharacterized protein</fullName>
    </submittedName>
</protein>
<sequence>MIGVRINGQLLDLTPKTKVLWEFNNPYLLYDRIESSKASFPNIPFSAGNQRIFNYYQEPQASVALGEFECEQFYGGELIRAGYFVLTEADERGGYRGAFTDRLGRFFGDYQTKLLTEIDFGSVAVPPVLTPTLSDALGTVCCFPTILNPDYYGTNGGSVSYSGKVNDYTGGAYTAAGPKVPMVMVKWLLLKIAALTGTTIEGDFLTHPVWQTLTIYNTRALDGAAAVTVKNHLPELTLEQLFIELRKLPNLMFTFNAPEKKLKIDFWGDRLTAVTTKNWTPKLVAGGIKTPEMNRRLQLGSDLDGGDGLMKDKPALMADYLTPELAEPTGVAPLKSKFSTLLTDAGTGLATAKQPGSTELFAQNTNKFAPRLLFWHGISAAYPRALPEKDGISLYWGGATGLAAKYWKLTEAMKATAFYLKTDLILKESDLAQLDFGAKYHMNGVDYIIASIVPELPISRTVPALLVGGL</sequence>
<accession>A0A344TR97</accession>